<dbReference type="InterPro" id="IPR000209">
    <property type="entry name" value="Peptidase_S8/S53_dom"/>
</dbReference>
<dbReference type="PANTHER" id="PTHR43806">
    <property type="entry name" value="PEPTIDASE S8"/>
    <property type="match status" value="1"/>
</dbReference>
<feature type="active site" description="Charge relay system" evidence="5 6">
    <location>
        <position position="157"/>
    </location>
</feature>
<dbReference type="Gene3D" id="3.40.50.200">
    <property type="entry name" value="Peptidase S8/S53 domain"/>
    <property type="match status" value="1"/>
</dbReference>
<dbReference type="AlphaFoldDB" id="A0A1M5NGL7"/>
<dbReference type="SUPFAM" id="SSF52743">
    <property type="entry name" value="Subtilisin-like"/>
    <property type="match status" value="1"/>
</dbReference>
<dbReference type="OrthoDB" id="1757800at2"/>
<dbReference type="InterPro" id="IPR036852">
    <property type="entry name" value="Peptidase_S8/S53_dom_sf"/>
</dbReference>
<organism evidence="9 10">
    <name type="scientific">Asaccharospora irregularis DSM 2635</name>
    <dbReference type="NCBI Taxonomy" id="1121321"/>
    <lineage>
        <taxon>Bacteria</taxon>
        <taxon>Bacillati</taxon>
        <taxon>Bacillota</taxon>
        <taxon>Clostridia</taxon>
        <taxon>Peptostreptococcales</taxon>
        <taxon>Peptostreptococcaceae</taxon>
        <taxon>Asaccharospora</taxon>
    </lineage>
</organism>
<dbReference type="GO" id="GO:0005615">
    <property type="term" value="C:extracellular space"/>
    <property type="evidence" value="ECO:0007669"/>
    <property type="project" value="TreeGrafter"/>
</dbReference>
<dbReference type="Gene3D" id="3.30.70.2980">
    <property type="match status" value="1"/>
</dbReference>
<keyword evidence="2 6" id="KW-0645">Protease</keyword>
<dbReference type="Pfam" id="PF18425">
    <property type="entry name" value="CspB_prodomain"/>
    <property type="match status" value="1"/>
</dbReference>
<accession>A0A1M5NGL7</accession>
<proteinExistence type="inferred from homology"/>
<evidence type="ECO:0000313" key="9">
    <source>
        <dbReference type="EMBL" id="SHG88369.1"/>
    </source>
</evidence>
<dbReference type="STRING" id="1121321.SAMN04488530_11043"/>
<dbReference type="InterPro" id="IPR015500">
    <property type="entry name" value="Peptidase_S8_subtilisin-rel"/>
</dbReference>
<name>A0A1M5NGL7_9FIRM</name>
<dbReference type="PANTHER" id="PTHR43806:SF11">
    <property type="entry name" value="CEREVISIN-RELATED"/>
    <property type="match status" value="1"/>
</dbReference>
<dbReference type="RefSeq" id="WP_084120234.1">
    <property type="nucleotide sequence ID" value="NZ_BAABCH010000101.1"/>
</dbReference>
<dbReference type="EMBL" id="FQWX01000010">
    <property type="protein sequence ID" value="SHG88369.1"/>
    <property type="molecule type" value="Genomic_DNA"/>
</dbReference>
<reference evidence="10" key="1">
    <citation type="submission" date="2016-11" db="EMBL/GenBank/DDBJ databases">
        <authorList>
            <person name="Varghese N."/>
            <person name="Submissions S."/>
        </authorList>
    </citation>
    <scope>NUCLEOTIDE SEQUENCE [LARGE SCALE GENOMIC DNA]</scope>
    <source>
        <strain evidence="10">DSM 2635</strain>
    </source>
</reference>
<dbReference type="Proteomes" id="UP000243255">
    <property type="component" value="Unassembled WGS sequence"/>
</dbReference>
<feature type="active site" description="Charge relay system" evidence="5 6">
    <location>
        <position position="93"/>
    </location>
</feature>
<dbReference type="PROSITE" id="PS00138">
    <property type="entry name" value="SUBTILASE_SER"/>
    <property type="match status" value="1"/>
</dbReference>
<gene>
    <name evidence="9" type="ORF">SAMN04488530_11043</name>
</gene>
<evidence type="ECO:0000256" key="6">
    <source>
        <dbReference type="PROSITE-ProRule" id="PRU01240"/>
    </source>
</evidence>
<sequence>MEYEVIVKYNGDLSRIEFDLGVTAEILGYNYAIIISESEEQISKLLDYPEIEYVEKPFILETQDAQSFSSTGITRFKQRNNLTGKGVILGVIDSGIDYNLPVFRDKDGKSKILYYWDQSDIGTPPQGFRNGALYTNEDINRAINGEINIPVSATSTHGTHVAGICAEIASDANIIAVRVGSRTMDTFSKSTEFMRAIKFILDRALELKMPVVINISYGSNEGSHRGLSLFEQYIDDMCSFWKNNIVVAAGNNGDKGGHKFINIKDSGKNTEVEFVVGVDEDLLNINIWPSFIDDFRVYLVNPSNVRTQSISLVSGEVNNTIGSTIINGYFYPIVPYSLLRRISIQMRSIGSINHGIWKIVFEPIDIVDGDIDIYLPTAESISKDTRFLTPTRELTVTVPGTARKVITVGSFNSRNDIVSIFSGEGDIERGIYKPDLLAPGEDIISYLPGGNLGSLTGTSMATPHVTGAVALLMQWGITDRNDLFLYSQKMKYLLTRYARRKPQYTFPNNSMGYGFLDLSNISLVNVAQINLEKMLSY</sequence>
<evidence type="ECO:0000259" key="7">
    <source>
        <dbReference type="Pfam" id="PF00082"/>
    </source>
</evidence>
<dbReference type="GO" id="GO:0006508">
    <property type="term" value="P:proteolysis"/>
    <property type="evidence" value="ECO:0007669"/>
    <property type="project" value="UniProtKB-KW"/>
</dbReference>
<dbReference type="GO" id="GO:0004252">
    <property type="term" value="F:serine-type endopeptidase activity"/>
    <property type="evidence" value="ECO:0007669"/>
    <property type="project" value="UniProtKB-UniRule"/>
</dbReference>
<keyword evidence="4 6" id="KW-0720">Serine protease</keyword>
<evidence type="ECO:0000256" key="3">
    <source>
        <dbReference type="ARBA" id="ARBA00022801"/>
    </source>
</evidence>
<dbReference type="InterPro" id="IPR034045">
    <property type="entry name" value="Pep_S8_CspA-like"/>
</dbReference>
<evidence type="ECO:0000259" key="8">
    <source>
        <dbReference type="Pfam" id="PF18425"/>
    </source>
</evidence>
<dbReference type="Gene3D" id="2.60.120.1290">
    <property type="match status" value="1"/>
</dbReference>
<dbReference type="PRINTS" id="PR00723">
    <property type="entry name" value="SUBTILISIN"/>
</dbReference>
<comment type="similarity">
    <text evidence="1 6">Belongs to the peptidase S8 family.</text>
</comment>
<evidence type="ECO:0000313" key="10">
    <source>
        <dbReference type="Proteomes" id="UP000243255"/>
    </source>
</evidence>
<dbReference type="PROSITE" id="PS51892">
    <property type="entry name" value="SUBTILASE"/>
    <property type="match status" value="1"/>
</dbReference>
<keyword evidence="3 6" id="KW-0378">Hydrolase</keyword>
<keyword evidence="10" id="KW-1185">Reference proteome</keyword>
<dbReference type="CDD" id="cd07478">
    <property type="entry name" value="Peptidases_S8_CspA-like"/>
    <property type="match status" value="1"/>
</dbReference>
<evidence type="ECO:0000256" key="2">
    <source>
        <dbReference type="ARBA" id="ARBA00022670"/>
    </source>
</evidence>
<feature type="active site" description="Charge relay system" evidence="5 6">
    <location>
        <position position="459"/>
    </location>
</feature>
<feature type="domain" description="Csp protease B prodomain" evidence="8">
    <location>
        <begin position="3"/>
        <end position="57"/>
    </location>
</feature>
<dbReference type="Pfam" id="PF00082">
    <property type="entry name" value="Peptidase_S8"/>
    <property type="match status" value="2"/>
</dbReference>
<dbReference type="InterPro" id="IPR041365">
    <property type="entry name" value="CspB_prodomain"/>
</dbReference>
<evidence type="ECO:0000256" key="1">
    <source>
        <dbReference type="ARBA" id="ARBA00011073"/>
    </source>
</evidence>
<feature type="domain" description="Peptidase S8/S53" evidence="7">
    <location>
        <begin position="84"/>
        <end position="258"/>
    </location>
</feature>
<dbReference type="InterPro" id="IPR023828">
    <property type="entry name" value="Peptidase_S8_Ser-AS"/>
</dbReference>
<evidence type="ECO:0000256" key="5">
    <source>
        <dbReference type="PIRSR" id="PIRSR615500-1"/>
    </source>
</evidence>
<feature type="domain" description="Peptidase S8/S53" evidence="7">
    <location>
        <begin position="393"/>
        <end position="514"/>
    </location>
</feature>
<evidence type="ECO:0000256" key="4">
    <source>
        <dbReference type="ARBA" id="ARBA00022825"/>
    </source>
</evidence>
<dbReference type="InterPro" id="IPR050131">
    <property type="entry name" value="Peptidase_S8_subtilisin-like"/>
</dbReference>
<protein>
    <submittedName>
        <fullName evidence="9">Subtilase family protein</fullName>
    </submittedName>
</protein>